<gene>
    <name evidence="3" type="ORF">B4U37_20100</name>
</gene>
<dbReference type="InterPro" id="IPR001296">
    <property type="entry name" value="Glyco_trans_1"/>
</dbReference>
<accession>A0ABN4ZL45</accession>
<dbReference type="GeneID" id="96740705"/>
<dbReference type="EMBL" id="CP020880">
    <property type="protein sequence ID" value="ART78204.1"/>
    <property type="molecule type" value="Genomic_DNA"/>
</dbReference>
<evidence type="ECO:0000259" key="2">
    <source>
        <dbReference type="Pfam" id="PF13477"/>
    </source>
</evidence>
<evidence type="ECO:0000313" key="3">
    <source>
        <dbReference type="EMBL" id="ART78204.1"/>
    </source>
</evidence>
<keyword evidence="4" id="KW-1185">Reference proteome</keyword>
<dbReference type="InterPro" id="IPR028098">
    <property type="entry name" value="Glyco_trans_4-like_N"/>
</dbReference>
<dbReference type="PANTHER" id="PTHR12526:SF630">
    <property type="entry name" value="GLYCOSYLTRANSFERASE"/>
    <property type="match status" value="1"/>
</dbReference>
<name>A0ABN4ZL45_9BACI</name>
<dbReference type="Pfam" id="PF00534">
    <property type="entry name" value="Glycos_transf_1"/>
    <property type="match status" value="1"/>
</dbReference>
<reference evidence="3 4" key="1">
    <citation type="submission" date="2017-04" db="EMBL/GenBank/DDBJ databases">
        <title>Complete Genome Sequence of the Bacillus horikoshii 20a strain from Cuatro Cienegas, Coahuila, Mexico.</title>
        <authorList>
            <person name="Zarza E."/>
            <person name="Alcaraz L.D."/>
            <person name="Aguilar-Salinas B."/>
            <person name="Islas A."/>
            <person name="Olmedo-Alvarez G."/>
        </authorList>
    </citation>
    <scope>NUCLEOTIDE SEQUENCE [LARGE SCALE GENOMIC DNA]</scope>
    <source>
        <strain evidence="3 4">20a</strain>
    </source>
</reference>
<proteinExistence type="predicted"/>
<dbReference type="Proteomes" id="UP000195573">
    <property type="component" value="Chromosome"/>
</dbReference>
<evidence type="ECO:0000313" key="4">
    <source>
        <dbReference type="Proteomes" id="UP000195573"/>
    </source>
</evidence>
<dbReference type="PANTHER" id="PTHR12526">
    <property type="entry name" value="GLYCOSYLTRANSFERASE"/>
    <property type="match status" value="1"/>
</dbReference>
<dbReference type="CDD" id="cd03808">
    <property type="entry name" value="GT4_CapM-like"/>
    <property type="match status" value="1"/>
</dbReference>
<dbReference type="Pfam" id="PF13477">
    <property type="entry name" value="Glyco_trans_4_2"/>
    <property type="match status" value="1"/>
</dbReference>
<dbReference type="Gene3D" id="3.40.50.2000">
    <property type="entry name" value="Glycogen Phosphorylase B"/>
    <property type="match status" value="2"/>
</dbReference>
<feature type="domain" description="Glycosyltransferase subfamily 4-like N-terminal" evidence="2">
    <location>
        <begin position="3"/>
        <end position="146"/>
    </location>
</feature>
<sequence>MKKILIFANNDIGLYKFRKELIEKLIKENEVYVSLPKGNYNSKLSTIGCKVIETEINRRGTNPITDLKLLFNYKKIIKEVDPEVVLTYTIKPNIYGGVASRILNVPCIANITGLGTALEKKGTMQKIILMLYKIALKKASCTFFQNQSNREFFIKNKIVKGETKLIPGSGVNLEEHKLEVYPEKYKSIKFLFIGRIMMAKGINELLNAAEITKEKYPEVHFDLVGAIEENYIKVLNEYEDRGIIKYHGLQENVHEFIKNSHATILPSYHEGTANVLLETAASGRPVLASKVPGCIETFDNQISGLGFEVRNVDSLVCEIINFINLPYEKKVHMGINGRRKMEKEYDRNIVIKAYVEEINKIN</sequence>
<evidence type="ECO:0000259" key="1">
    <source>
        <dbReference type="Pfam" id="PF00534"/>
    </source>
</evidence>
<dbReference type="RefSeq" id="WP_088019687.1">
    <property type="nucleotide sequence ID" value="NZ_CP020880.1"/>
</dbReference>
<feature type="domain" description="Glycosyl transferase family 1" evidence="1">
    <location>
        <begin position="181"/>
        <end position="339"/>
    </location>
</feature>
<organism evidence="3 4">
    <name type="scientific">Sutcliffiella horikoshii</name>
    <dbReference type="NCBI Taxonomy" id="79883"/>
    <lineage>
        <taxon>Bacteria</taxon>
        <taxon>Bacillati</taxon>
        <taxon>Bacillota</taxon>
        <taxon>Bacilli</taxon>
        <taxon>Bacillales</taxon>
        <taxon>Bacillaceae</taxon>
        <taxon>Sutcliffiella</taxon>
    </lineage>
</organism>
<dbReference type="SUPFAM" id="SSF53756">
    <property type="entry name" value="UDP-Glycosyltransferase/glycogen phosphorylase"/>
    <property type="match status" value="1"/>
</dbReference>
<protein>
    <submittedName>
        <fullName evidence="3">Glycosyltransferase family 1 protein</fullName>
    </submittedName>
</protein>